<keyword evidence="10 12" id="KW-0472">Membrane</keyword>
<evidence type="ECO:0000313" key="18">
    <source>
        <dbReference type="Proteomes" id="UP000605099"/>
    </source>
</evidence>
<name>A0ABQ2J7I6_9SPHN</name>
<dbReference type="PROSITE" id="PS52016">
    <property type="entry name" value="TONB_DEPENDENT_REC_3"/>
    <property type="match status" value="1"/>
</dbReference>
<dbReference type="Gene3D" id="2.40.170.20">
    <property type="entry name" value="TonB-dependent receptor, beta-barrel domain"/>
    <property type="match status" value="1"/>
</dbReference>
<dbReference type="Pfam" id="PF07715">
    <property type="entry name" value="Plug"/>
    <property type="match status" value="1"/>
</dbReference>
<keyword evidence="4" id="KW-0410">Iron transport</keyword>
<dbReference type="PANTHER" id="PTHR32552:SF89">
    <property type="entry name" value="CATECHOLATE SIDEROPHORE RECEPTOR FIU"/>
    <property type="match status" value="1"/>
</dbReference>
<evidence type="ECO:0000256" key="13">
    <source>
        <dbReference type="RuleBase" id="RU003357"/>
    </source>
</evidence>
<keyword evidence="18" id="KW-1185">Reference proteome</keyword>
<dbReference type="InterPro" id="IPR037066">
    <property type="entry name" value="Plug_dom_sf"/>
</dbReference>
<keyword evidence="9 13" id="KW-0798">TonB box</keyword>
<evidence type="ECO:0000256" key="6">
    <source>
        <dbReference type="ARBA" id="ARBA00022729"/>
    </source>
</evidence>
<keyword evidence="17" id="KW-0675">Receptor</keyword>
<dbReference type="InterPro" id="IPR039426">
    <property type="entry name" value="TonB-dep_rcpt-like"/>
</dbReference>
<keyword evidence="6 14" id="KW-0732">Signal</keyword>
<keyword evidence="3 12" id="KW-1134">Transmembrane beta strand</keyword>
<comment type="similarity">
    <text evidence="12 13">Belongs to the TonB-dependent receptor family.</text>
</comment>
<evidence type="ECO:0000256" key="7">
    <source>
        <dbReference type="ARBA" id="ARBA00023004"/>
    </source>
</evidence>
<dbReference type="RefSeq" id="WP_229709999.1">
    <property type="nucleotide sequence ID" value="NZ_BMLK01000001.1"/>
</dbReference>
<dbReference type="Gene3D" id="2.170.130.10">
    <property type="entry name" value="TonB-dependent receptor, plug domain"/>
    <property type="match status" value="1"/>
</dbReference>
<evidence type="ECO:0000256" key="5">
    <source>
        <dbReference type="ARBA" id="ARBA00022692"/>
    </source>
</evidence>
<protein>
    <submittedName>
        <fullName evidence="17">TonB-dependent receptor</fullName>
    </submittedName>
</protein>
<keyword evidence="5 12" id="KW-0812">Transmembrane</keyword>
<dbReference type="Proteomes" id="UP000605099">
    <property type="component" value="Unassembled WGS sequence"/>
</dbReference>
<evidence type="ECO:0000256" key="9">
    <source>
        <dbReference type="ARBA" id="ARBA00023077"/>
    </source>
</evidence>
<evidence type="ECO:0000259" key="16">
    <source>
        <dbReference type="Pfam" id="PF07715"/>
    </source>
</evidence>
<comment type="caution">
    <text evidence="17">The sequence shown here is derived from an EMBL/GenBank/DDBJ whole genome shotgun (WGS) entry which is preliminary data.</text>
</comment>
<evidence type="ECO:0000313" key="17">
    <source>
        <dbReference type="EMBL" id="GGN41272.1"/>
    </source>
</evidence>
<organism evidence="17 18">
    <name type="scientific">Novosphingobium indicum</name>
    <dbReference type="NCBI Taxonomy" id="462949"/>
    <lineage>
        <taxon>Bacteria</taxon>
        <taxon>Pseudomonadati</taxon>
        <taxon>Pseudomonadota</taxon>
        <taxon>Alphaproteobacteria</taxon>
        <taxon>Sphingomonadales</taxon>
        <taxon>Sphingomonadaceae</taxon>
        <taxon>Novosphingobium</taxon>
    </lineage>
</organism>
<keyword evidence="2 12" id="KW-0813">Transport</keyword>
<feature type="domain" description="TonB-dependent receptor plug" evidence="16">
    <location>
        <begin position="55"/>
        <end position="167"/>
    </location>
</feature>
<feature type="chain" id="PRO_5047242554" evidence="14">
    <location>
        <begin position="20"/>
        <end position="814"/>
    </location>
</feature>
<evidence type="ECO:0000256" key="8">
    <source>
        <dbReference type="ARBA" id="ARBA00023065"/>
    </source>
</evidence>
<evidence type="ECO:0000256" key="3">
    <source>
        <dbReference type="ARBA" id="ARBA00022452"/>
    </source>
</evidence>
<evidence type="ECO:0000256" key="2">
    <source>
        <dbReference type="ARBA" id="ARBA00022448"/>
    </source>
</evidence>
<evidence type="ECO:0000256" key="10">
    <source>
        <dbReference type="ARBA" id="ARBA00023136"/>
    </source>
</evidence>
<dbReference type="PANTHER" id="PTHR32552">
    <property type="entry name" value="FERRICHROME IRON RECEPTOR-RELATED"/>
    <property type="match status" value="1"/>
</dbReference>
<accession>A0ABQ2J7I6</accession>
<comment type="subcellular location">
    <subcellularLocation>
        <location evidence="1 12">Cell outer membrane</location>
        <topology evidence="1 12">Multi-pass membrane protein</topology>
    </subcellularLocation>
</comment>
<evidence type="ECO:0000256" key="12">
    <source>
        <dbReference type="PROSITE-ProRule" id="PRU01360"/>
    </source>
</evidence>
<dbReference type="InterPro" id="IPR036942">
    <property type="entry name" value="Beta-barrel_TonB_sf"/>
</dbReference>
<dbReference type="EMBL" id="BMLK01000001">
    <property type="protein sequence ID" value="GGN41272.1"/>
    <property type="molecule type" value="Genomic_DNA"/>
</dbReference>
<dbReference type="SUPFAM" id="SSF56935">
    <property type="entry name" value="Porins"/>
    <property type="match status" value="1"/>
</dbReference>
<evidence type="ECO:0000256" key="1">
    <source>
        <dbReference type="ARBA" id="ARBA00004571"/>
    </source>
</evidence>
<dbReference type="InterPro" id="IPR000531">
    <property type="entry name" value="Beta-barrel_TonB"/>
</dbReference>
<dbReference type="Pfam" id="PF00593">
    <property type="entry name" value="TonB_dep_Rec_b-barrel"/>
    <property type="match status" value="1"/>
</dbReference>
<sequence>MRPVLVNMLVICTGAGAPAAWGQSPDAAEARSGTREVAGTDEIIVTATVRPVKPLDASISATTLGERTILEAAPRTTAEIFRQLPGFHVEATGGEGNANISVRGLPLVSGGAKFVQLQEDGMPVMQFGDIAFGNADIFLRADATLAAIQAVRGGSASTLASNAPGGVINFLSKDGSEQGGVVVATAGLDYGEHRLDFDYGGPLSGTTRFNIGGFWREGTGTRDAGYTGNRGYQVKANITHEFAGGHVRFYAKRLDDRAIGYLPMPVSVSGTNDDPQYRSLPGFDIKADTAHSSYFPSSLGLDGDNRPYTTDIKDGMHPVVTSLGLEAVFDVSEGWELQERFRWSSIHGRFVSPFPAEIAGGQAMADAVGAQLTGTAGTYGLVNASGPRAGQAADGVLAMRTHLLNTEINDFGSFTNDLKLTRSFDQGAITAGYYKARQTIDMDWVWTSHLLEVKGDNAALLDVVDSRDSVLTRNGLYAYGVPFWGNCCQRSYDVRYDIDAPYLAAHYAKGGLTVDASLRYDHIAAKGSYAGTIQSAFDVDGNGTIEPVESSVSLIDNAHARPVDYSAGYVSWSVGANYHIHHDTAVFARVSRGGRANADRLLFGAVEADGSVRKADAVDHVEQYEAGVRYRSDPFELSVTAFHVRTDEQNYEATSQRFLDRVYKATGMEVEAAFRKGVLDVRAAATYTDSRIASDAITPANEGNRPRRQARLAYQVIPTLDFDSVRAGLNIVGRTRAYAQDNNQLVFPGFTQVNAFVSVRPVEKVTLSLAVNNLFDVLGFTEAEEGAISGAGVNYIRARSITGRTVSASVRYAF</sequence>
<evidence type="ECO:0000256" key="11">
    <source>
        <dbReference type="ARBA" id="ARBA00023237"/>
    </source>
</evidence>
<evidence type="ECO:0000256" key="14">
    <source>
        <dbReference type="SAM" id="SignalP"/>
    </source>
</evidence>
<gene>
    <name evidence="17" type="ORF">GCM10011349_03150</name>
</gene>
<proteinExistence type="inferred from homology"/>
<feature type="signal peptide" evidence="14">
    <location>
        <begin position="1"/>
        <end position="19"/>
    </location>
</feature>
<keyword evidence="7" id="KW-0408">Iron</keyword>
<evidence type="ECO:0000256" key="4">
    <source>
        <dbReference type="ARBA" id="ARBA00022496"/>
    </source>
</evidence>
<evidence type="ECO:0000259" key="15">
    <source>
        <dbReference type="Pfam" id="PF00593"/>
    </source>
</evidence>
<reference evidence="18" key="1">
    <citation type="journal article" date="2019" name="Int. J. Syst. Evol. Microbiol.">
        <title>The Global Catalogue of Microorganisms (GCM) 10K type strain sequencing project: providing services to taxonomists for standard genome sequencing and annotation.</title>
        <authorList>
            <consortium name="The Broad Institute Genomics Platform"/>
            <consortium name="The Broad Institute Genome Sequencing Center for Infectious Disease"/>
            <person name="Wu L."/>
            <person name="Ma J."/>
        </authorList>
    </citation>
    <scope>NUCLEOTIDE SEQUENCE [LARGE SCALE GENOMIC DNA]</scope>
    <source>
        <strain evidence="18">CGMCC 1.6784</strain>
    </source>
</reference>
<dbReference type="InterPro" id="IPR012910">
    <property type="entry name" value="Plug_dom"/>
</dbReference>
<keyword evidence="8" id="KW-0406">Ion transport</keyword>
<keyword evidence="11 12" id="KW-0998">Cell outer membrane</keyword>
<feature type="domain" description="TonB-dependent receptor-like beta-barrel" evidence="15">
    <location>
        <begin position="289"/>
        <end position="774"/>
    </location>
</feature>